<dbReference type="InterPro" id="IPR000843">
    <property type="entry name" value="HTH_LacI"/>
</dbReference>
<dbReference type="Pfam" id="PF00356">
    <property type="entry name" value="LacI"/>
    <property type="match status" value="1"/>
</dbReference>
<keyword evidence="6" id="KW-1185">Reference proteome</keyword>
<accession>A0A2H5F4L6</accession>
<dbReference type="AlphaFoldDB" id="A0A2H5F4L6"/>
<keyword evidence="2" id="KW-0238">DNA-binding</keyword>
<feature type="domain" description="HTH lacI-type" evidence="4">
    <location>
        <begin position="6"/>
        <end position="62"/>
    </location>
</feature>
<dbReference type="InterPro" id="IPR010982">
    <property type="entry name" value="Lambda_DNA-bd_dom_sf"/>
</dbReference>
<dbReference type="SUPFAM" id="SSF47413">
    <property type="entry name" value="lambda repressor-like DNA-binding domains"/>
    <property type="match status" value="1"/>
</dbReference>
<evidence type="ECO:0000256" key="2">
    <source>
        <dbReference type="ARBA" id="ARBA00023125"/>
    </source>
</evidence>
<dbReference type="CDD" id="cd01392">
    <property type="entry name" value="HTH_LacI"/>
    <property type="match status" value="1"/>
</dbReference>
<evidence type="ECO:0000256" key="3">
    <source>
        <dbReference type="ARBA" id="ARBA00023163"/>
    </source>
</evidence>
<gene>
    <name evidence="5" type="ORF">CX676_19480</name>
</gene>
<dbReference type="OrthoDB" id="60111at2"/>
<dbReference type="Gene3D" id="1.10.260.40">
    <property type="entry name" value="lambda repressor-like DNA-binding domains"/>
    <property type="match status" value="1"/>
</dbReference>
<dbReference type="InterPro" id="IPR028082">
    <property type="entry name" value="Peripla_BP_I"/>
</dbReference>
<organism evidence="5 6">
    <name type="scientific">Paracoccus zhejiangensis</name>
    <dbReference type="NCBI Taxonomy" id="1077935"/>
    <lineage>
        <taxon>Bacteria</taxon>
        <taxon>Pseudomonadati</taxon>
        <taxon>Pseudomonadota</taxon>
        <taxon>Alphaproteobacteria</taxon>
        <taxon>Rhodobacterales</taxon>
        <taxon>Paracoccaceae</taxon>
        <taxon>Paracoccus</taxon>
    </lineage>
</organism>
<dbReference type="KEGG" id="pzh:CX676_19480"/>
<protein>
    <submittedName>
        <fullName evidence="5">LacI family transcriptional regulator</fullName>
    </submittedName>
</protein>
<dbReference type="Pfam" id="PF13377">
    <property type="entry name" value="Peripla_BP_3"/>
    <property type="match status" value="1"/>
</dbReference>
<evidence type="ECO:0000313" key="6">
    <source>
        <dbReference type="Proteomes" id="UP000234530"/>
    </source>
</evidence>
<dbReference type="SUPFAM" id="SSF53822">
    <property type="entry name" value="Periplasmic binding protein-like I"/>
    <property type="match status" value="1"/>
</dbReference>
<reference evidence="5 6" key="1">
    <citation type="journal article" date="2013" name="Antonie Van Leeuwenhoek">
        <title>Paracoccus zhejiangensis sp. nov., isolated from activated sludge in wastewater-treatment system.</title>
        <authorList>
            <person name="Wu Z.G."/>
            <person name="Zhang D.F."/>
            <person name="Liu Y.L."/>
            <person name="Wang F."/>
            <person name="Jiang X."/>
            <person name="Li C."/>
            <person name="Li S.P."/>
            <person name="Hong Q."/>
            <person name="Li W.J."/>
        </authorList>
    </citation>
    <scope>NUCLEOTIDE SEQUENCE [LARGE SCALE GENOMIC DNA]</scope>
    <source>
        <strain evidence="5 6">J6</strain>
        <plasmid evidence="6">Plasmid ppz01</plasmid>
    </source>
</reference>
<geneLocation type="plasmid" evidence="6">
    <name>ppz01</name>
</geneLocation>
<dbReference type="PANTHER" id="PTHR30146:SF109">
    <property type="entry name" value="HTH-TYPE TRANSCRIPTIONAL REGULATOR GALS"/>
    <property type="match status" value="1"/>
</dbReference>
<dbReference type="InterPro" id="IPR046335">
    <property type="entry name" value="LacI/GalR-like_sensor"/>
</dbReference>
<keyword evidence="5" id="KW-0614">Plasmid</keyword>
<dbReference type="PANTHER" id="PTHR30146">
    <property type="entry name" value="LACI-RELATED TRANSCRIPTIONAL REPRESSOR"/>
    <property type="match status" value="1"/>
</dbReference>
<dbReference type="GO" id="GO:0000976">
    <property type="term" value="F:transcription cis-regulatory region binding"/>
    <property type="evidence" value="ECO:0007669"/>
    <property type="project" value="TreeGrafter"/>
</dbReference>
<dbReference type="Proteomes" id="UP000234530">
    <property type="component" value="Plasmid pPZ01"/>
</dbReference>
<evidence type="ECO:0000256" key="1">
    <source>
        <dbReference type="ARBA" id="ARBA00023015"/>
    </source>
</evidence>
<name>A0A2H5F4L6_9RHOB</name>
<keyword evidence="3" id="KW-0804">Transcription</keyword>
<sequence length="348" mass="36683">MNGKSPSSYDVAKLAGVSRSTVSHVLNGSNAVSLSDETKDKVRKAAQILGYRPNSAAVMLKKGTTDTVGLLITETASLRVDGFIPLLHYAIAEVLRREGLSLLLETFQRREGVNPYNDLVVSRRIDGLLVLSPSASDKDLTDLIDSGFPMVLIGSIGHPKEIAVSSTIVESSLKAAAHVVGLGHRRIGCIPFSKIDFAATEGRLRDLRSALAAQGVTMEESAIVHADFSAESGHAATLQLMAEHPDITAIFAGNDTIALGVIGALAALGLSVPQDVSVIGFDDLPFAASIAPPLTTVRIEAEAQGRIAAELLVRRLRGLPIAESRVLLPSEFIERGSSAAVRDDVVPG</sequence>
<dbReference type="Gene3D" id="3.40.50.2300">
    <property type="match status" value="2"/>
</dbReference>
<dbReference type="SMART" id="SM00354">
    <property type="entry name" value="HTH_LACI"/>
    <property type="match status" value="1"/>
</dbReference>
<keyword evidence="1" id="KW-0805">Transcription regulation</keyword>
<evidence type="ECO:0000259" key="4">
    <source>
        <dbReference type="PROSITE" id="PS50932"/>
    </source>
</evidence>
<evidence type="ECO:0000313" key="5">
    <source>
        <dbReference type="EMBL" id="AUH66496.1"/>
    </source>
</evidence>
<dbReference type="GO" id="GO:0003700">
    <property type="term" value="F:DNA-binding transcription factor activity"/>
    <property type="evidence" value="ECO:0007669"/>
    <property type="project" value="TreeGrafter"/>
</dbReference>
<proteinExistence type="predicted"/>
<dbReference type="PROSITE" id="PS50932">
    <property type="entry name" value="HTH_LACI_2"/>
    <property type="match status" value="1"/>
</dbReference>
<dbReference type="CDD" id="cd06267">
    <property type="entry name" value="PBP1_LacI_sugar_binding-like"/>
    <property type="match status" value="1"/>
</dbReference>
<dbReference type="EMBL" id="CP025431">
    <property type="protein sequence ID" value="AUH66496.1"/>
    <property type="molecule type" value="Genomic_DNA"/>
</dbReference>